<dbReference type="EMBL" id="JYIK01000968">
    <property type="protein sequence ID" value="KWX08552.1"/>
    <property type="molecule type" value="Genomic_DNA"/>
</dbReference>
<evidence type="ECO:0000313" key="2">
    <source>
        <dbReference type="Proteomes" id="UP000070598"/>
    </source>
</evidence>
<dbReference type="AlphaFoldDB" id="A0A132NFW3"/>
<sequence>MSVPELLAVWFPHLAGVRIEGVFLAGRSVRSKARTPDPEAVCPGCGVASRWVHSR</sequence>
<protein>
    <submittedName>
        <fullName evidence="1">Transposase</fullName>
    </submittedName>
</protein>
<comment type="caution">
    <text evidence="1">The sequence shown here is derived from an EMBL/GenBank/DDBJ whole genome shotgun (WGS) entry which is preliminary data.</text>
</comment>
<feature type="non-terminal residue" evidence="1">
    <location>
        <position position="55"/>
    </location>
</feature>
<gene>
    <name evidence="1" type="ORF">TR74_14455</name>
</gene>
<proteinExistence type="predicted"/>
<name>A0A132NFW3_9ACTN</name>
<evidence type="ECO:0000313" key="1">
    <source>
        <dbReference type="EMBL" id="KWX08552.1"/>
    </source>
</evidence>
<dbReference type="Proteomes" id="UP000070598">
    <property type="component" value="Unassembled WGS sequence"/>
</dbReference>
<accession>A0A132NFW3</accession>
<reference evidence="2" key="1">
    <citation type="submission" date="2015-02" db="EMBL/GenBank/DDBJ databases">
        <title>Physiological reanalysis, assessment of diazotrophy, and genome sequences of multiple isolates of Streptomyces thermoautotrophicus.</title>
        <authorList>
            <person name="MacKellar D.C."/>
            <person name="Lieber L."/>
            <person name="Norman J."/>
            <person name="Bolger A."/>
            <person name="Tobin C."/>
            <person name="Murray J.W."/>
            <person name="Friesen M."/>
            <person name="Prell J."/>
        </authorList>
    </citation>
    <scope>NUCLEOTIDE SEQUENCE [LARGE SCALE GENOMIC DNA]</scope>
    <source>
        <strain evidence="2">UBT1</strain>
    </source>
</reference>
<organism evidence="1 2">
    <name type="scientific">Carbonactinospora thermoautotrophica</name>
    <dbReference type="NCBI Taxonomy" id="1469144"/>
    <lineage>
        <taxon>Bacteria</taxon>
        <taxon>Bacillati</taxon>
        <taxon>Actinomycetota</taxon>
        <taxon>Actinomycetes</taxon>
        <taxon>Kitasatosporales</taxon>
        <taxon>Carbonactinosporaceae</taxon>
        <taxon>Carbonactinospora</taxon>
    </lineage>
</organism>